<feature type="coiled-coil region" evidence="1">
    <location>
        <begin position="2275"/>
        <end position="2323"/>
    </location>
</feature>
<evidence type="ECO:0000313" key="4">
    <source>
        <dbReference type="Proteomes" id="UP000189705"/>
    </source>
</evidence>
<dbReference type="GO" id="GO:0008608">
    <property type="term" value="P:attachment of spindle microtubules to kinetochore"/>
    <property type="evidence" value="ECO:0007669"/>
    <property type="project" value="InterPro"/>
</dbReference>
<dbReference type="CTD" id="57082"/>
<reference evidence="5" key="1">
    <citation type="submission" date="2025-08" db="UniProtKB">
        <authorList>
            <consortium name="RefSeq"/>
        </authorList>
    </citation>
    <scope>IDENTIFICATION</scope>
</reference>
<dbReference type="PANTHER" id="PTHR16520:SF3">
    <property type="entry name" value="KINETOCHORE SCAFFOLD 1"/>
    <property type="match status" value="1"/>
</dbReference>
<accession>A0A1U7S5C9</accession>
<dbReference type="STRING" id="38654.A0A1U7S5C9"/>
<dbReference type="CDD" id="cd22817">
    <property type="entry name" value="DRWD-N_Knl1"/>
    <property type="match status" value="1"/>
</dbReference>
<evidence type="ECO:0000256" key="1">
    <source>
        <dbReference type="SAM" id="Coils"/>
    </source>
</evidence>
<keyword evidence="1" id="KW-0175">Coiled coil</keyword>
<name>A0A1U7S5C9_ALLSI</name>
<evidence type="ECO:0000256" key="2">
    <source>
        <dbReference type="SAM" id="MobiDB-lite"/>
    </source>
</evidence>
<feature type="compositionally biased region" description="Polar residues" evidence="2">
    <location>
        <begin position="364"/>
        <end position="390"/>
    </location>
</feature>
<dbReference type="GO" id="GO:0051301">
    <property type="term" value="P:cell division"/>
    <property type="evidence" value="ECO:0007669"/>
    <property type="project" value="InterPro"/>
</dbReference>
<sequence>MDKIFSEPNEENDCTERVRKKRLSSILKVPRSPLQDLGSGNEFTQDYHAEKRRKNSRRVSFADTINFRVFKTDVKVNMTEPGNAETARDVKNQVLLNQNEGSETAQCEITGMDTLLHAPIQTSVQQTEQCNADHTSEEMNRHDRTLIFSDENEMDMTASCTAVIMRSNLKRNQETDQPRKIDFTSFMAELASRSEEMAKKFHFFSDPTNDSCSSLQQKPDDTTVKKINFNEFLMSVKSSKEVANPTFAVPDKKNLFFVSPQVLEGSIFSPMEDAYNHAQENTCDVTKIFRGQDDGMDVTKCHSSDMKTFFPATCEASSKQLGHEDITVSFRNDGMDMTASHTVKLSFSKNGSSNTENQNQNSSMDFSSNFVSGNSRLEGPPNNQFGVQKGPQTCVGTKTVNVKDEVDFTRSHTICVDKHEVTQISKQDARAMVMMPGSISSGSVFLDNKTVFSTCKDVDVTGNRTDVICKETSRETCDCYEASQKMGNAIPLLMENTISGHDDDMDITKRHITLHNQVLGQCKIREPIISSVLENRSKRVIQNHRTVALNVGVNSHANSSFWPSKCGFQDNLANSYIVSEEEMDLTKSYIANGIEKSTGNEFPSDISTSMTNKPQSFDDIPTACNLNEQEEMEIIKSHAVVTGNQTTRVTAGLEQMQPKIITCESWKKNISEAVSPLDSNKENLLLVKGNNTNVEIIHTLDTHVGDLKEQVDFERAGEKNACVGGLHSIPKNIFSLQEPDKEVPQRQTTATNRRAQTHFQKQTSEISQPLNKSLFDHSLAFANDERGIFSDDQDMDITRNHTVALAFATSGRQKCENTHSQNNAVSKPQQLQNNTLLFSGDFNIDITRSQTAAIDCGNFKMSSKQEYLTTGSDQIPDSVAPSVSFISSNETVPCGIKGYVQCGKTAGLYLSDKESELQGQSHTVEPLSEVMPDIANSAKLLSTSKGISSKEDVSKSRIAANNDMYLRCAEESSLARTSRPYSKNPQLSPCPEKSVVFSSKENMDLTGSYSLNVQAKSADKVLKEEKVVAKYGIQVEDNILFPKEKDVITTNSLRQQGHTSCPMISGKNMLNLTDLKPMSLLNEKTVLFSEDNNMEITRKHTGAADNKMYAQKKSSSRALLCFPADKTRVFTCSDDLEITTLNTVVIDKPVEMASSQVVPKSGRKSQIGSTGEKTTLFSFGVENDMEITESCTAAIDRQISSKGQKTPCEPTLLHVDKTHVSTCSDDMEITALNTVVIDKPIEKAASQVVPKVGKGAGRKSQIGSTGDETTLFSCGVEHEMEIMESCTAAIDRQISSKGQKMPCEPTLHHVDKTHVSTCNDDMEITALNTVVIDKPIEKAASQVVPKVGKGAGRKSQIRSTGDETTLFSCGVEHDMEITESCTAAIDRQMSSKRQEPPLLHMDKNIEFAFNRDDMQITESRTVPRIVQRVMFKDQLKLDAQVGQEALSNNKTAIFPMGENMEIIKIPKVAVDYNEIALRGGQPNQTVAPVDKTIAFTGNQDNMEITASHTTAVNNTLRGYENQEVSDESSQQQSLYRKPSSTCREKIYSKHTEDFRSDSQLELKDKYGTNFPVSSETNIIKIHNGATDEFVHSEDALDIIRKPQNFTDFPKANSTVYSEDLVKLVKPKDTKSFKLLENQLETSEVKSENKVAKNSPVVCSEENGDAVLHVQSPIQQSHLHKDISECLKKNAHSVPNTGKIDLKNDSGKLTSSRQECRLTDLVTNGADALTISYKDMEENEKMPFERKTLPKDFQTTSEQTEQLSLVTVVPIDQIDPNCVPALSGIVNVCSRLKHIRRNSEFATISEIDPVSNFEQLPKLATQPGDSFRVGTNTENKSNNAVRIQEPADMYFESAGASVDTVLDTVHKGACQGRKIRLGIFPPKLPNNRNCNTSNAQDLNTKAEGKEKTAVPEVNLVTRETPENTYLKHNLSPSQFIAEELLPVFSEEMDSNDSLNCDPPDGALSVMDNKEIFPNKRNSHEEQEMCSNQKRAIEQEEKELQNGKKLKRDGGWDGNAPNQQQPTCNTSHTQAETPECEKPPNLSTKSPDRTHSSNSSSLDSIKADADFSSMQPNSQMESQLLTDSICEQNLLEKFQDGVITVREFFTLLQVHIVIQKPRQSHLPANFAINTTSAPEDQFFNQYIYRPKLQIYEEDCQLLSQMVNELKLRASDQDKLLVDVNRNLWEVMRTCSDEELKNFGAELNKMKSYFTKKSKVLAHNGKVQLYGKLLQDIQVQWENLHSRMAKVAEFLKEVDNCRLALEASTNLEDYGTENDDQLSEWESRIRNAENELVDLKVQDEVLQRDLSNLEAEKQQVLVEIKHLKKKANDCQELLERYNFTEWEISEWSDHQAVFTFLYDSIELTLKFGPPIDGVLFNEKPCKKTVDVSFESLLDEEKAPLSSRLVKRLIFQFIESQKSWQEKYPTLNHVPQMLHEVSLVVCRCRLLGEEIEFLMKWGGKFNLLKTEVDDTKVKLLFSTSTAFAKFEVTLSLSATYPSAPLPFTVQKLIGNLSQEEISAVVSSVPLGTNYLRRMVKLIHHKLFP</sequence>
<organism evidence="4 5">
    <name type="scientific">Alligator sinensis</name>
    <name type="common">Chinese alligator</name>
    <dbReference type="NCBI Taxonomy" id="38654"/>
    <lineage>
        <taxon>Eukaryota</taxon>
        <taxon>Metazoa</taxon>
        <taxon>Chordata</taxon>
        <taxon>Craniata</taxon>
        <taxon>Vertebrata</taxon>
        <taxon>Euteleostomi</taxon>
        <taxon>Archelosauria</taxon>
        <taxon>Archosauria</taxon>
        <taxon>Crocodylia</taxon>
        <taxon>Alligatoridae</taxon>
        <taxon>Alligatorinae</taxon>
        <taxon>Alligator</taxon>
    </lineage>
</organism>
<protein>
    <submittedName>
        <fullName evidence="5">Kinetochore scaffold 1 isoform X1</fullName>
    </submittedName>
</protein>
<dbReference type="GeneID" id="102378056"/>
<dbReference type="eggNOG" id="ENOG502QW5H">
    <property type="taxonomic scope" value="Eukaryota"/>
</dbReference>
<dbReference type="InterPro" id="IPR040850">
    <property type="entry name" value="Knl1_RWD_C"/>
</dbReference>
<dbReference type="Proteomes" id="UP000189705">
    <property type="component" value="Unplaced"/>
</dbReference>
<gene>
    <name evidence="5" type="primary">KNL1</name>
</gene>
<dbReference type="PANTHER" id="PTHR16520">
    <property type="entry name" value="KINETOCHORE SCAFFOLD 1"/>
    <property type="match status" value="1"/>
</dbReference>
<dbReference type="RefSeq" id="XP_006024648.1">
    <property type="nucleotide sequence ID" value="XM_006024586.3"/>
</dbReference>
<dbReference type="InterPro" id="IPR037388">
    <property type="entry name" value="Blinkin"/>
</dbReference>
<feature type="domain" description="Knl1 C-terminal RWD" evidence="3">
    <location>
        <begin position="2292"/>
        <end position="2444"/>
    </location>
</feature>
<dbReference type="CDD" id="cd21853">
    <property type="entry name" value="KNL1_NTD"/>
    <property type="match status" value="1"/>
</dbReference>
<dbReference type="InParanoid" id="A0A1U7S5C9"/>
<proteinExistence type="predicted"/>
<dbReference type="InterPro" id="IPR043651">
    <property type="entry name" value="KNL1_MELT_rpt"/>
</dbReference>
<feature type="compositionally biased region" description="Polar residues" evidence="2">
    <location>
        <begin position="2014"/>
        <end position="2030"/>
    </location>
</feature>
<dbReference type="GO" id="GO:0034501">
    <property type="term" value="P:protein localization to kinetochore"/>
    <property type="evidence" value="ECO:0007669"/>
    <property type="project" value="InterPro"/>
</dbReference>
<dbReference type="KEGG" id="asn:102378056"/>
<dbReference type="CDD" id="cd22892">
    <property type="entry name" value="DRWD-C_Knl1"/>
    <property type="match status" value="1"/>
</dbReference>
<dbReference type="Pfam" id="PF19221">
    <property type="entry name" value="MELT"/>
    <property type="match status" value="12"/>
</dbReference>
<dbReference type="OrthoDB" id="6132334at2759"/>
<feature type="region of interest" description="Disordered" evidence="2">
    <location>
        <begin position="347"/>
        <end position="390"/>
    </location>
</feature>
<evidence type="ECO:0000259" key="3">
    <source>
        <dbReference type="Pfam" id="PF18210"/>
    </source>
</evidence>
<dbReference type="Pfam" id="PF18210">
    <property type="entry name" value="Knl1_RWD_C"/>
    <property type="match status" value="1"/>
</dbReference>
<feature type="compositionally biased region" description="Low complexity" evidence="2">
    <location>
        <begin position="350"/>
        <end position="363"/>
    </location>
</feature>
<evidence type="ECO:0000313" key="5">
    <source>
        <dbReference type="RefSeq" id="XP_006024648.1"/>
    </source>
</evidence>
<keyword evidence="4" id="KW-1185">Reference proteome</keyword>
<feature type="region of interest" description="Disordered" evidence="2">
    <location>
        <begin position="2003"/>
        <end position="2057"/>
    </location>
</feature>
<dbReference type="GO" id="GO:0005634">
    <property type="term" value="C:nucleus"/>
    <property type="evidence" value="ECO:0007669"/>
    <property type="project" value="TreeGrafter"/>
</dbReference>